<evidence type="ECO:0000313" key="9">
    <source>
        <dbReference type="EMBL" id="CAD8114519.1"/>
    </source>
</evidence>
<dbReference type="PROSITE" id="PS50016">
    <property type="entry name" value="ZF_PHD_2"/>
    <property type="match status" value="1"/>
</dbReference>
<evidence type="ECO:0000259" key="6">
    <source>
        <dbReference type="PROSITE" id="PS50089"/>
    </source>
</evidence>
<dbReference type="PROSITE" id="PS50089">
    <property type="entry name" value="ZF_RING_2"/>
    <property type="match status" value="2"/>
</dbReference>
<dbReference type="PROSITE" id="PS50135">
    <property type="entry name" value="ZF_ZZ_2"/>
    <property type="match status" value="1"/>
</dbReference>
<dbReference type="AlphaFoldDB" id="A0A8S1QF06"/>
<evidence type="ECO:0000256" key="2">
    <source>
        <dbReference type="ARBA" id="ARBA00022771"/>
    </source>
</evidence>
<dbReference type="Proteomes" id="UP000688137">
    <property type="component" value="Unassembled WGS sequence"/>
</dbReference>
<evidence type="ECO:0000313" key="10">
    <source>
        <dbReference type="Proteomes" id="UP000688137"/>
    </source>
</evidence>
<dbReference type="InterPro" id="IPR019787">
    <property type="entry name" value="Znf_PHD-finger"/>
</dbReference>
<feature type="domain" description="PHD-type" evidence="5">
    <location>
        <begin position="150"/>
        <end position="204"/>
    </location>
</feature>
<evidence type="ECO:0000256" key="4">
    <source>
        <dbReference type="PROSITE-ProRule" id="PRU00228"/>
    </source>
</evidence>
<dbReference type="PANTHER" id="PTHR21540">
    <property type="entry name" value="RING FINGER AND SWIM DOMAIN-CONTAINING PROTEIN 2"/>
    <property type="match status" value="1"/>
</dbReference>
<dbReference type="PANTHER" id="PTHR21540:SF3">
    <property type="entry name" value="E3 UBIQUITIN-PROTEIN LIGASE ZSWIM2"/>
    <property type="match status" value="1"/>
</dbReference>
<dbReference type="SMART" id="SM00291">
    <property type="entry name" value="ZnF_ZZ"/>
    <property type="match status" value="1"/>
</dbReference>
<dbReference type="GO" id="GO:0008270">
    <property type="term" value="F:zinc ion binding"/>
    <property type="evidence" value="ECO:0007669"/>
    <property type="project" value="UniProtKB-KW"/>
</dbReference>
<keyword evidence="10" id="KW-1185">Reference proteome</keyword>
<feature type="domain" description="RING-type" evidence="6">
    <location>
        <begin position="321"/>
        <end position="358"/>
    </location>
</feature>
<keyword evidence="1" id="KW-0479">Metal-binding</keyword>
<name>A0A8S1QF06_PARPR</name>
<dbReference type="Pfam" id="PF13639">
    <property type="entry name" value="zf-RING_2"/>
    <property type="match status" value="1"/>
</dbReference>
<protein>
    <recommendedName>
        <fullName evidence="11">RING-type domain-containing protein</fullName>
    </recommendedName>
</protein>
<dbReference type="InterPro" id="IPR039903">
    <property type="entry name" value="Zswim2"/>
</dbReference>
<dbReference type="GO" id="GO:0061630">
    <property type="term" value="F:ubiquitin protein ligase activity"/>
    <property type="evidence" value="ECO:0007669"/>
    <property type="project" value="InterPro"/>
</dbReference>
<dbReference type="InterPro" id="IPR001841">
    <property type="entry name" value="Znf_RING"/>
</dbReference>
<dbReference type="InterPro" id="IPR007527">
    <property type="entry name" value="Znf_SWIM"/>
</dbReference>
<keyword evidence="2 4" id="KW-0863">Zinc-finger</keyword>
<evidence type="ECO:0000256" key="1">
    <source>
        <dbReference type="ARBA" id="ARBA00022723"/>
    </source>
</evidence>
<evidence type="ECO:0000256" key="3">
    <source>
        <dbReference type="ARBA" id="ARBA00022833"/>
    </source>
</evidence>
<gene>
    <name evidence="9" type="ORF">PPRIM_AZ9-3.1.T1600050</name>
</gene>
<proteinExistence type="predicted"/>
<evidence type="ECO:0000259" key="7">
    <source>
        <dbReference type="PROSITE" id="PS50135"/>
    </source>
</evidence>
<accession>A0A8S1QF06</accession>
<feature type="domain" description="SWIM-type" evidence="8">
    <location>
        <begin position="50"/>
        <end position="80"/>
    </location>
</feature>
<dbReference type="Pfam" id="PF00569">
    <property type="entry name" value="ZZ"/>
    <property type="match status" value="1"/>
</dbReference>
<keyword evidence="3" id="KW-0862">Zinc</keyword>
<dbReference type="SMART" id="SM00184">
    <property type="entry name" value="RING"/>
    <property type="match status" value="2"/>
</dbReference>
<comment type="caution">
    <text evidence="9">The sequence shown here is derived from an EMBL/GenBank/DDBJ whole genome shotgun (WGS) entry which is preliminary data.</text>
</comment>
<evidence type="ECO:0008006" key="11">
    <source>
        <dbReference type="Google" id="ProtNLM"/>
    </source>
</evidence>
<feature type="domain" description="ZZ-type" evidence="7">
    <location>
        <begin position="226"/>
        <end position="278"/>
    </location>
</feature>
<dbReference type="CDD" id="cd16494">
    <property type="entry name" value="RING-CH-C4HC3_ZSWM2"/>
    <property type="match status" value="1"/>
</dbReference>
<sequence>MKNQTKVKTSKNPPQIILDLIEQAKQTRLYLLKRIGPTSLKYCDEDGNKFKVELSTTMICSCNQNNQHCIHTIHALLKVFQVDEKCPILWQQQYSQYDITNILNGQYKTKSQQTKTRQQISVIRQQQQQVQQNNTNSEDQQQNRQQVTEDDMCPICQESLVCNEALVHCKKQCGNNFHAKCMKVWVMQKQTAGKKINCPMCRVDWGDTALVEIRQEEKIFENLHKTHNKICSYCKITPIIGTIYTCISCPNYHLCDKCHNKKTHQQHIFMFKHTRLEKYEFEVNVTVESLIYLFPENLNAGNHETGGLMLVGTGFQKQSKCSFCHKQKQLRLLQCGHIADEGCINKMKEHCYICPIDNQPQFIGLFNNLSQEEKTLHLTETKKWIIQKEDEHNNQNHKLPPIGKHFSARPKQLSQKHFDNSDNKQQMKIQQLKQQQQYPIKRQLSANRKQLDNPLFIKSVRSQMENII</sequence>
<feature type="domain" description="RING-type" evidence="6">
    <location>
        <begin position="153"/>
        <end position="202"/>
    </location>
</feature>
<organism evidence="9 10">
    <name type="scientific">Paramecium primaurelia</name>
    <dbReference type="NCBI Taxonomy" id="5886"/>
    <lineage>
        <taxon>Eukaryota</taxon>
        <taxon>Sar</taxon>
        <taxon>Alveolata</taxon>
        <taxon>Ciliophora</taxon>
        <taxon>Intramacronucleata</taxon>
        <taxon>Oligohymenophorea</taxon>
        <taxon>Peniculida</taxon>
        <taxon>Parameciidae</taxon>
        <taxon>Paramecium</taxon>
    </lineage>
</organism>
<dbReference type="EMBL" id="CAJJDM010000165">
    <property type="protein sequence ID" value="CAD8114519.1"/>
    <property type="molecule type" value="Genomic_DNA"/>
</dbReference>
<dbReference type="InterPro" id="IPR000433">
    <property type="entry name" value="Znf_ZZ"/>
</dbReference>
<reference evidence="9" key="1">
    <citation type="submission" date="2021-01" db="EMBL/GenBank/DDBJ databases">
        <authorList>
            <consortium name="Genoscope - CEA"/>
            <person name="William W."/>
        </authorList>
    </citation>
    <scope>NUCLEOTIDE SEQUENCE</scope>
</reference>
<evidence type="ECO:0000259" key="5">
    <source>
        <dbReference type="PROSITE" id="PS50016"/>
    </source>
</evidence>
<dbReference type="OMA" id="WQRYINE"/>
<dbReference type="PROSITE" id="PS50966">
    <property type="entry name" value="ZF_SWIM"/>
    <property type="match status" value="1"/>
</dbReference>
<evidence type="ECO:0000259" key="8">
    <source>
        <dbReference type="PROSITE" id="PS50966"/>
    </source>
</evidence>